<accession>A0AAV3UHS1</accession>
<evidence type="ECO:0000256" key="1">
    <source>
        <dbReference type="SAM" id="MobiDB-lite"/>
    </source>
</evidence>
<evidence type="ECO:0000313" key="3">
    <source>
        <dbReference type="Proteomes" id="UP001501729"/>
    </source>
</evidence>
<dbReference type="GeneID" id="68616080"/>
<feature type="compositionally biased region" description="Basic and acidic residues" evidence="1">
    <location>
        <begin position="106"/>
        <end position="119"/>
    </location>
</feature>
<protein>
    <submittedName>
        <fullName evidence="2">Uncharacterized protein</fullName>
    </submittedName>
</protein>
<dbReference type="Proteomes" id="UP001501729">
    <property type="component" value="Unassembled WGS sequence"/>
</dbReference>
<gene>
    <name evidence="2" type="ORF">GCM10025751_24960</name>
</gene>
<evidence type="ECO:0000313" key="2">
    <source>
        <dbReference type="EMBL" id="GAA5050624.1"/>
    </source>
</evidence>
<name>A0AAV3UHS1_9EURY</name>
<comment type="caution">
    <text evidence="2">The sequence shown here is derived from an EMBL/GenBank/DDBJ whole genome shotgun (WGS) entry which is preliminary data.</text>
</comment>
<reference evidence="2 3" key="1">
    <citation type="journal article" date="2019" name="Int. J. Syst. Evol. Microbiol.">
        <title>The Global Catalogue of Microorganisms (GCM) 10K type strain sequencing project: providing services to taxonomists for standard genome sequencing and annotation.</title>
        <authorList>
            <consortium name="The Broad Institute Genomics Platform"/>
            <consortium name="The Broad Institute Genome Sequencing Center for Infectious Disease"/>
            <person name="Wu L."/>
            <person name="Ma J."/>
        </authorList>
    </citation>
    <scope>NUCLEOTIDE SEQUENCE [LARGE SCALE GENOMIC DNA]</scope>
    <source>
        <strain evidence="2 3">JCM 17504</strain>
    </source>
</reference>
<dbReference type="EMBL" id="BAABKX010000008">
    <property type="protein sequence ID" value="GAA5050624.1"/>
    <property type="molecule type" value="Genomic_DNA"/>
</dbReference>
<keyword evidence="3" id="KW-1185">Reference proteome</keyword>
<organism evidence="2 3">
    <name type="scientific">Haladaptatus pallidirubidus</name>
    <dbReference type="NCBI Taxonomy" id="1008152"/>
    <lineage>
        <taxon>Archaea</taxon>
        <taxon>Methanobacteriati</taxon>
        <taxon>Methanobacteriota</taxon>
        <taxon>Stenosarchaea group</taxon>
        <taxon>Halobacteria</taxon>
        <taxon>Halobacteriales</taxon>
        <taxon>Haladaptataceae</taxon>
        <taxon>Haladaptatus</taxon>
    </lineage>
</organism>
<dbReference type="RefSeq" id="WP_227777774.1">
    <property type="nucleotide sequence ID" value="NZ_BAABKX010000008.1"/>
</dbReference>
<dbReference type="AlphaFoldDB" id="A0AAV3UHS1"/>
<proteinExistence type="predicted"/>
<feature type="region of interest" description="Disordered" evidence="1">
    <location>
        <begin position="105"/>
        <end position="134"/>
    </location>
</feature>
<sequence length="134" mass="15457">MTDSNPRVETVLSLAHADPIQVTTTKRTLTGVIYDHEHTNPTLTHRGPEPGYHMLLFAIPSNNLYRLICTYYEEINHTEYQLDHYELTPVGKYAWIRTHATIESVTRPDDTLTTDEHTSRQPTDTSDTQERCDE</sequence>